<dbReference type="Pfam" id="PF00545">
    <property type="entry name" value="Ribonuclease"/>
    <property type="match status" value="1"/>
</dbReference>
<reference evidence="3 4" key="1">
    <citation type="submission" date="2019-12" db="EMBL/GenBank/DDBJ databases">
        <title>Hybrid Genome Assemblies of two High G+C Isolates from Undergraduate Microbiology Courses.</title>
        <authorList>
            <person name="Ne Ville C.J."/>
            <person name="Enright D."/>
            <person name="Hernandez I."/>
            <person name="Dodsworth J."/>
            <person name="Orwin P.M."/>
        </authorList>
    </citation>
    <scope>NUCLEOTIDE SEQUENCE [LARGE SCALE GENOMIC DNA]</scope>
    <source>
        <strain evidence="3 4">CSUSB</strain>
    </source>
</reference>
<dbReference type="SUPFAM" id="SSF53933">
    <property type="entry name" value="Microbial ribonucleases"/>
    <property type="match status" value="1"/>
</dbReference>
<dbReference type="OrthoDB" id="5326845at2"/>
<accession>A0A6I6HP52</accession>
<evidence type="ECO:0000313" key="3">
    <source>
        <dbReference type="EMBL" id="QGW84796.1"/>
    </source>
</evidence>
<dbReference type="GO" id="GO:0004521">
    <property type="term" value="F:RNA endonuclease activity"/>
    <property type="evidence" value="ECO:0007669"/>
    <property type="project" value="InterPro"/>
</dbReference>
<protein>
    <submittedName>
        <fullName evidence="3">Guanine-specific ribonuclease N1 and T1</fullName>
    </submittedName>
</protein>
<dbReference type="GO" id="GO:0016787">
    <property type="term" value="F:hydrolase activity"/>
    <property type="evidence" value="ECO:0007669"/>
    <property type="project" value="UniProtKB-KW"/>
</dbReference>
<dbReference type="GO" id="GO:0003723">
    <property type="term" value="F:RNA binding"/>
    <property type="evidence" value="ECO:0007669"/>
    <property type="project" value="InterPro"/>
</dbReference>
<dbReference type="Gene3D" id="3.10.450.30">
    <property type="entry name" value="Microbial ribonucleases"/>
    <property type="match status" value="1"/>
</dbReference>
<evidence type="ECO:0000256" key="2">
    <source>
        <dbReference type="ARBA" id="ARBA00022801"/>
    </source>
</evidence>
<dbReference type="EMBL" id="CP046622">
    <property type="protein sequence ID" value="QGW84796.1"/>
    <property type="molecule type" value="Genomic_DNA"/>
</dbReference>
<dbReference type="InterPro" id="IPR000026">
    <property type="entry name" value="N1-like"/>
</dbReference>
<proteinExistence type="predicted"/>
<organism evidence="3 4">
    <name type="scientific">Variovorax paradoxus</name>
    <dbReference type="NCBI Taxonomy" id="34073"/>
    <lineage>
        <taxon>Bacteria</taxon>
        <taxon>Pseudomonadati</taxon>
        <taxon>Pseudomonadota</taxon>
        <taxon>Betaproteobacteria</taxon>
        <taxon>Burkholderiales</taxon>
        <taxon>Comamonadaceae</taxon>
        <taxon>Variovorax</taxon>
    </lineage>
</organism>
<dbReference type="Proteomes" id="UP000425817">
    <property type="component" value="Chromosome"/>
</dbReference>
<keyword evidence="1" id="KW-0540">Nuclease</keyword>
<dbReference type="AlphaFoldDB" id="A0A6I6HP52"/>
<evidence type="ECO:0000256" key="1">
    <source>
        <dbReference type="ARBA" id="ARBA00022722"/>
    </source>
</evidence>
<gene>
    <name evidence="3" type="ORF">GOQ09_25885</name>
</gene>
<evidence type="ECO:0000313" key="4">
    <source>
        <dbReference type="Proteomes" id="UP000425817"/>
    </source>
</evidence>
<dbReference type="InterPro" id="IPR016191">
    <property type="entry name" value="Ribonuclease/ribotoxin"/>
</dbReference>
<name>A0A6I6HP52_VARPD</name>
<sequence length="137" mass="15134">MAAYASITSSVTKFALTGFVLAALATGAEARREWFGTGKPAQESIALSELPVQGQRTYEAILSGGPFRYEKDGTVFGNRERLLPPARRDHYREYTVATPGSRDRGARRIVCGGEQRTTPEACWYTADHYASFRRIAP</sequence>
<keyword evidence="2" id="KW-0378">Hydrolase</keyword>
<dbReference type="RefSeq" id="WP_157616496.1">
    <property type="nucleotide sequence ID" value="NZ_CP046622.1"/>
</dbReference>